<dbReference type="InterPro" id="IPR036724">
    <property type="entry name" value="Cobalamin-bd_sf"/>
</dbReference>
<dbReference type="Gene3D" id="1.10.1660.10">
    <property type="match status" value="1"/>
</dbReference>
<proteinExistence type="predicted"/>
<sequence length="305" mass="34839">MVRVNTNNRYYIQQVADMTGLSKQVIRKWEERYNLIRPERLPNGYRIYSEKDINLLLHVKTLSEEGMPIRQAVQLADKMGGETVISPKEPSLQMSRLNEFVLQLLEKGNRCDELELMITLQQANYEVGLSALLDQVITPFLQEVGDRWERGEWDEYQESVSSLAVRDYLVQLRRNNQHHPEAPVALAACLPYERHEIPLHIVLLQFMLKGWRTFLVGASPAPGSIEAVIQKIRPDIVILSASSSIPFEEDPDLLEKLDAFAAKQPNCQFFIGGKGAIAQKAAKELHAIHLTDDLEDVWERIEIGK</sequence>
<dbReference type="PROSITE" id="PS50937">
    <property type="entry name" value="HTH_MERR_2"/>
    <property type="match status" value="1"/>
</dbReference>
<dbReference type="PANTHER" id="PTHR30204:SF67">
    <property type="entry name" value="HTH-TYPE TRANSCRIPTIONAL REGULATOR MLRA-RELATED"/>
    <property type="match status" value="1"/>
</dbReference>
<dbReference type="Gene3D" id="1.10.1240.10">
    <property type="entry name" value="Methionine synthase domain"/>
    <property type="match status" value="1"/>
</dbReference>
<keyword evidence="1" id="KW-0805">Transcription regulation</keyword>
<dbReference type="SUPFAM" id="SSF52242">
    <property type="entry name" value="Cobalamin (vitamin B12)-binding domain"/>
    <property type="match status" value="1"/>
</dbReference>
<dbReference type="Gene3D" id="3.40.50.280">
    <property type="entry name" value="Cobalamin-binding domain"/>
    <property type="match status" value="1"/>
</dbReference>
<dbReference type="Pfam" id="PF02607">
    <property type="entry name" value="B12-binding_2"/>
    <property type="match status" value="1"/>
</dbReference>
<protein>
    <submittedName>
        <fullName evidence="5">MerR family transcriptional regulator</fullName>
    </submittedName>
</protein>
<dbReference type="InterPro" id="IPR009061">
    <property type="entry name" value="DNA-bd_dom_put_sf"/>
</dbReference>
<comment type="caution">
    <text evidence="5">The sequence shown here is derived from an EMBL/GenBank/DDBJ whole genome shotgun (WGS) entry which is preliminary data.</text>
</comment>
<accession>A0ABW0TSE1</accession>
<keyword evidence="2" id="KW-0238">DNA-binding</keyword>
<evidence type="ECO:0000256" key="1">
    <source>
        <dbReference type="ARBA" id="ARBA00023015"/>
    </source>
</evidence>
<dbReference type="InterPro" id="IPR000551">
    <property type="entry name" value="MerR-type_HTH_dom"/>
</dbReference>
<evidence type="ECO:0000313" key="6">
    <source>
        <dbReference type="Proteomes" id="UP001596071"/>
    </source>
</evidence>
<dbReference type="RefSeq" id="WP_381441585.1">
    <property type="nucleotide sequence ID" value="NZ_JBHSNP010000002.1"/>
</dbReference>
<dbReference type="EMBL" id="JBHSNP010000002">
    <property type="protein sequence ID" value="MFC5601910.1"/>
    <property type="molecule type" value="Genomic_DNA"/>
</dbReference>
<dbReference type="Proteomes" id="UP001596071">
    <property type="component" value="Unassembled WGS sequence"/>
</dbReference>
<reference evidence="6" key="1">
    <citation type="journal article" date="2019" name="Int. J. Syst. Evol. Microbiol.">
        <title>The Global Catalogue of Microorganisms (GCM) 10K type strain sequencing project: providing services to taxonomists for standard genome sequencing and annotation.</title>
        <authorList>
            <consortium name="The Broad Institute Genomics Platform"/>
            <consortium name="The Broad Institute Genome Sequencing Center for Infectious Disease"/>
            <person name="Wu L."/>
            <person name="Ma J."/>
        </authorList>
    </citation>
    <scope>NUCLEOTIDE SEQUENCE [LARGE SCALE GENOMIC DNA]</scope>
    <source>
        <strain evidence="6">KACC 11299</strain>
    </source>
</reference>
<name>A0ABW0TSE1_9BACL</name>
<keyword evidence="3" id="KW-0804">Transcription</keyword>
<dbReference type="InterPro" id="IPR036594">
    <property type="entry name" value="Meth_synthase_dom"/>
</dbReference>
<dbReference type="PANTHER" id="PTHR30204">
    <property type="entry name" value="REDOX-CYCLING DRUG-SENSING TRANSCRIPTIONAL ACTIVATOR SOXR"/>
    <property type="match status" value="1"/>
</dbReference>
<organism evidence="5 6">
    <name type="scientific">Sporosarcina koreensis</name>
    <dbReference type="NCBI Taxonomy" id="334735"/>
    <lineage>
        <taxon>Bacteria</taxon>
        <taxon>Bacillati</taxon>
        <taxon>Bacillota</taxon>
        <taxon>Bacilli</taxon>
        <taxon>Bacillales</taxon>
        <taxon>Caryophanaceae</taxon>
        <taxon>Sporosarcina</taxon>
    </lineage>
</organism>
<dbReference type="SMART" id="SM00422">
    <property type="entry name" value="HTH_MERR"/>
    <property type="match status" value="1"/>
</dbReference>
<dbReference type="SUPFAM" id="SSF46955">
    <property type="entry name" value="Putative DNA-binding domain"/>
    <property type="match status" value="1"/>
</dbReference>
<feature type="domain" description="HTH merR-type" evidence="4">
    <location>
        <begin position="9"/>
        <end position="75"/>
    </location>
</feature>
<evidence type="ECO:0000256" key="2">
    <source>
        <dbReference type="ARBA" id="ARBA00023125"/>
    </source>
</evidence>
<evidence type="ECO:0000313" key="5">
    <source>
        <dbReference type="EMBL" id="MFC5601910.1"/>
    </source>
</evidence>
<dbReference type="InterPro" id="IPR003759">
    <property type="entry name" value="Cbl-bd_cap"/>
</dbReference>
<keyword evidence="6" id="KW-1185">Reference proteome</keyword>
<gene>
    <name evidence="5" type="ORF">ACFPTP_01330</name>
</gene>
<evidence type="ECO:0000259" key="4">
    <source>
        <dbReference type="PROSITE" id="PS50937"/>
    </source>
</evidence>
<evidence type="ECO:0000256" key="3">
    <source>
        <dbReference type="ARBA" id="ARBA00023163"/>
    </source>
</evidence>
<dbReference type="InterPro" id="IPR047057">
    <property type="entry name" value="MerR_fam"/>
</dbReference>
<dbReference type="Pfam" id="PF13411">
    <property type="entry name" value="MerR_1"/>
    <property type="match status" value="1"/>
</dbReference>